<organism evidence="6 7">
    <name type="scientific">Brachyspira catarrhinii</name>
    <dbReference type="NCBI Taxonomy" id="2528966"/>
    <lineage>
        <taxon>Bacteria</taxon>
        <taxon>Pseudomonadati</taxon>
        <taxon>Spirochaetota</taxon>
        <taxon>Spirochaetia</taxon>
        <taxon>Brachyspirales</taxon>
        <taxon>Brachyspiraceae</taxon>
        <taxon>Brachyspira</taxon>
    </lineage>
</organism>
<feature type="signal peptide" evidence="5">
    <location>
        <begin position="1"/>
        <end position="22"/>
    </location>
</feature>
<keyword evidence="5" id="KW-0732">Signal</keyword>
<proteinExistence type="inferred from homology"/>
<evidence type="ECO:0000256" key="2">
    <source>
        <dbReference type="ARBA" id="ARBA00009348"/>
    </source>
</evidence>
<feature type="compositionally biased region" description="Polar residues" evidence="4">
    <location>
        <begin position="27"/>
        <end position="36"/>
    </location>
</feature>
<name>A0ABY2TN42_9SPIR</name>
<dbReference type="SUPFAM" id="SSF50939">
    <property type="entry name" value="Sialidases"/>
    <property type="match status" value="1"/>
</dbReference>
<evidence type="ECO:0000256" key="5">
    <source>
        <dbReference type="SAM" id="SignalP"/>
    </source>
</evidence>
<dbReference type="EC" id="3.2.1.18" evidence="3"/>
<dbReference type="RefSeq" id="WP_137999165.1">
    <property type="nucleotide sequence ID" value="NZ_SJDU01000413.1"/>
</dbReference>
<dbReference type="InterPro" id="IPR036278">
    <property type="entry name" value="Sialidase_sf"/>
</dbReference>
<evidence type="ECO:0000256" key="3">
    <source>
        <dbReference type="ARBA" id="ARBA00012733"/>
    </source>
</evidence>
<keyword evidence="7" id="KW-1185">Reference proteome</keyword>
<sequence>MKTAKKVLLIILSILMVFTCKRYTEPEGSNTANEQDNGTGIVGGGDNGNSIAANDTGPLSGSGGGTQVGNWTLPRNSLSQEEQNQDYDPEYNSMVLFENGGIPALTTTSTGVLIAAVGDYDGNIFVKRSLDSGYTWLTSQLGAGANSRNPFFINCHNGDVLLGITTTSNDYTNTIFYRSSDNGATWTREVEIQVQDVAKTATGQTITNFVTYGQGVTLRHGANAGQNKLLFPYYYLTNSQNKNATGVWTTTITSDNDGITWNNNINNIKADVKTRKGGNPLGSFTSYESKLYETYDGNILINMRSADWKKTSTTGQNNVMYWSRSSDCGQNWTITTVLQEESANGKHADLVRYEFNGKPIKTEGLKYGLMALSHYGQNSYSVKLTTNDFNNGDKSGSKYAYTGEIVANSGVSDGYPAITVLSDGTIGTLTEEADSSTKIIFRRFNLYWLTYGEESVDYSTDLRY</sequence>
<comment type="similarity">
    <text evidence="2">Belongs to the glycosyl hydrolase 33 family.</text>
</comment>
<feature type="compositionally biased region" description="Polar residues" evidence="4">
    <location>
        <begin position="50"/>
        <end position="59"/>
    </location>
</feature>
<dbReference type="InterPro" id="IPR026856">
    <property type="entry name" value="Sialidase_fam"/>
</dbReference>
<comment type="catalytic activity">
    <reaction evidence="1">
        <text>Hydrolysis of alpha-(2-&gt;3)-, alpha-(2-&gt;6)-, alpha-(2-&gt;8)- glycosidic linkages of terminal sialic acid residues in oligosaccharides, glycoproteins, glycolipids, colominic acid and synthetic substrates.</text>
        <dbReference type="EC" id="3.2.1.18"/>
    </reaction>
</comment>
<dbReference type="PANTHER" id="PTHR10628:SF30">
    <property type="entry name" value="EXO-ALPHA-SIALIDASE"/>
    <property type="match status" value="1"/>
</dbReference>
<dbReference type="PANTHER" id="PTHR10628">
    <property type="entry name" value="SIALIDASE"/>
    <property type="match status" value="1"/>
</dbReference>
<accession>A0ABY2TN42</accession>
<dbReference type="Proteomes" id="UP000310168">
    <property type="component" value="Unassembled WGS sequence"/>
</dbReference>
<feature type="region of interest" description="Disordered" evidence="4">
    <location>
        <begin position="26"/>
        <end position="71"/>
    </location>
</feature>
<evidence type="ECO:0000313" key="6">
    <source>
        <dbReference type="EMBL" id="TKZ29394.1"/>
    </source>
</evidence>
<reference evidence="6 7" key="1">
    <citation type="journal article" date="2019" name="Anaerobe">
        <title>Brachyspira catarrhinii sp. nov., an anaerobic intestinal spirochaete isolated from vervet monkeys may have been misidentified as Brachyspira aalborgi in previous studies.</title>
        <authorList>
            <person name="Phillips N.D."/>
            <person name="La T."/>
            <person name="Hampson D.J."/>
        </authorList>
    </citation>
    <scope>NUCLEOTIDE SEQUENCE [LARGE SCALE GENOMIC DNA]</scope>
    <source>
        <strain evidence="6 7">Z12</strain>
    </source>
</reference>
<evidence type="ECO:0000313" key="7">
    <source>
        <dbReference type="Proteomes" id="UP000310168"/>
    </source>
</evidence>
<evidence type="ECO:0000256" key="1">
    <source>
        <dbReference type="ARBA" id="ARBA00000427"/>
    </source>
</evidence>
<dbReference type="CDD" id="cd15482">
    <property type="entry name" value="Sialidase_non-viral"/>
    <property type="match status" value="1"/>
</dbReference>
<protein>
    <recommendedName>
        <fullName evidence="3">exo-alpha-sialidase</fullName>
        <ecNumber evidence="3">3.2.1.18</ecNumber>
    </recommendedName>
</protein>
<gene>
    <name evidence="6" type="ORF">EZH24_11055</name>
</gene>
<dbReference type="Gene3D" id="2.120.10.10">
    <property type="match status" value="1"/>
</dbReference>
<feature type="chain" id="PRO_5046406753" description="exo-alpha-sialidase" evidence="5">
    <location>
        <begin position="23"/>
        <end position="464"/>
    </location>
</feature>
<comment type="caution">
    <text evidence="6">The sequence shown here is derived from an EMBL/GenBank/DDBJ whole genome shotgun (WGS) entry which is preliminary data.</text>
</comment>
<evidence type="ECO:0000256" key="4">
    <source>
        <dbReference type="SAM" id="MobiDB-lite"/>
    </source>
</evidence>
<dbReference type="EMBL" id="SJDU01000413">
    <property type="protein sequence ID" value="TKZ29394.1"/>
    <property type="molecule type" value="Genomic_DNA"/>
</dbReference>